<organism evidence="1 2">
    <name type="scientific">Amanita muscaria (strain Koide BX008)</name>
    <dbReference type="NCBI Taxonomy" id="946122"/>
    <lineage>
        <taxon>Eukaryota</taxon>
        <taxon>Fungi</taxon>
        <taxon>Dikarya</taxon>
        <taxon>Basidiomycota</taxon>
        <taxon>Agaricomycotina</taxon>
        <taxon>Agaricomycetes</taxon>
        <taxon>Agaricomycetidae</taxon>
        <taxon>Agaricales</taxon>
        <taxon>Pluteineae</taxon>
        <taxon>Amanitaceae</taxon>
        <taxon>Amanita</taxon>
    </lineage>
</organism>
<dbReference type="HOGENOM" id="CLU_2670561_0_0_1"/>
<gene>
    <name evidence="1" type="ORF">M378DRAFT_155983</name>
</gene>
<dbReference type="EMBL" id="KN818223">
    <property type="protein sequence ID" value="KIL71029.1"/>
    <property type="molecule type" value="Genomic_DNA"/>
</dbReference>
<keyword evidence="2" id="KW-1185">Reference proteome</keyword>
<dbReference type="InParanoid" id="A0A0C2TUS0"/>
<protein>
    <submittedName>
        <fullName evidence="1">Uncharacterized protein</fullName>
    </submittedName>
</protein>
<name>A0A0C2TUS0_AMAMK</name>
<evidence type="ECO:0000313" key="1">
    <source>
        <dbReference type="EMBL" id="KIL71029.1"/>
    </source>
</evidence>
<proteinExistence type="predicted"/>
<dbReference type="AlphaFoldDB" id="A0A0C2TUS0"/>
<accession>A0A0C2TUS0</accession>
<sequence length="75" mass="8286">MEHATSGSGISNVGWSRLICAGNSKKNWAIWPTLHTIQGIYFSSATGQDHFPVKHQLANSTALRLFQTQRAEHHG</sequence>
<evidence type="ECO:0000313" key="2">
    <source>
        <dbReference type="Proteomes" id="UP000054549"/>
    </source>
</evidence>
<dbReference type="Proteomes" id="UP000054549">
    <property type="component" value="Unassembled WGS sequence"/>
</dbReference>
<reference evidence="1 2" key="1">
    <citation type="submission" date="2014-04" db="EMBL/GenBank/DDBJ databases">
        <title>Evolutionary Origins and Diversification of the Mycorrhizal Mutualists.</title>
        <authorList>
            <consortium name="DOE Joint Genome Institute"/>
            <consortium name="Mycorrhizal Genomics Consortium"/>
            <person name="Kohler A."/>
            <person name="Kuo A."/>
            <person name="Nagy L.G."/>
            <person name="Floudas D."/>
            <person name="Copeland A."/>
            <person name="Barry K.W."/>
            <person name="Cichocki N."/>
            <person name="Veneault-Fourrey C."/>
            <person name="LaButti K."/>
            <person name="Lindquist E.A."/>
            <person name="Lipzen A."/>
            <person name="Lundell T."/>
            <person name="Morin E."/>
            <person name="Murat C."/>
            <person name="Riley R."/>
            <person name="Ohm R."/>
            <person name="Sun H."/>
            <person name="Tunlid A."/>
            <person name="Henrissat B."/>
            <person name="Grigoriev I.V."/>
            <person name="Hibbett D.S."/>
            <person name="Martin F."/>
        </authorList>
    </citation>
    <scope>NUCLEOTIDE SEQUENCE [LARGE SCALE GENOMIC DNA]</scope>
    <source>
        <strain evidence="1 2">Koide BX008</strain>
    </source>
</reference>